<dbReference type="InterPro" id="IPR000225">
    <property type="entry name" value="Armadillo"/>
</dbReference>
<protein>
    <recommendedName>
        <fullName evidence="3">Armadillo repeat-containing protein 8</fullName>
    </recommendedName>
</protein>
<feature type="region of interest" description="Disordered" evidence="7">
    <location>
        <begin position="1"/>
        <end position="57"/>
    </location>
</feature>
<dbReference type="PANTHER" id="PTHR15651:SF7">
    <property type="entry name" value="ARMADILLO REPEAT-CONTAINING PROTEIN 8"/>
    <property type="match status" value="1"/>
</dbReference>
<dbReference type="GO" id="GO:0043161">
    <property type="term" value="P:proteasome-mediated ubiquitin-dependent protein catabolic process"/>
    <property type="evidence" value="ECO:0007669"/>
    <property type="project" value="TreeGrafter"/>
</dbReference>
<sequence>MVVTVRPQEAAGSPARESRRLETDTSSQPSQQLMDVESPSGYLTASPSPAPVSAPMSPLSPTLVEDIESPDEEVCLPAVLQLRSRLIGSNRQKHLVIEQGLVTRLLQIMIEPKFSNEFKIAVTHTLGSLAKGLDFHVKALIDHGACANARSEDTLYSDPSIIPHLIGLMPTSVNNQISVATILTSACKTREHQDILCQHGLVPSLFQLLGSPHSSVQLPGLQCLTILMFSNENATKLVSEMSLNDQTMIERIETFMDRHRKIDLQLEASKCIAYLYRCGVLDESDKRITFKALPCVVRMTKKEASLEHRIFAADTLSYLIEISAELQRIAAISNHLISSMASFLTMDLSQEDKRALRNISADSSSHQQLSMNRYHMAQIKQKVDQTTNLSRDMKRSAFKVYAALGANDEEIRKRIIDTEHLLPCLLECLEDSNLDLQTAAIGCLHSLSRSVQLLRTTFQDHPVWRPLMNILSLPTSTVGMLIVASSTLCNLLLEFSPSKEPILESGAISLLCQLTHKFEPALRLNGVWALMNLSFQADQMIKVQIIKSLESDQVFRLLADQDVNVVMKTLGLIRNILSNKNHIDNIMGMDDYGKQIMQAVVLILESDRIPEVKEQALCILGHIADGDAAKDFIMSNEDVLKKVISYMTHHSTRLRTAAVFCIQNLIWAKERGATERQQRLKQMGVDKILQQLFESDDATLAEK</sequence>
<comment type="caution">
    <text evidence="8">The sequence shown here is derived from an EMBL/GenBank/DDBJ whole genome shotgun (WGS) entry which is preliminary data.</text>
</comment>
<dbReference type="SMART" id="SM00185">
    <property type="entry name" value="ARM"/>
    <property type="match status" value="7"/>
</dbReference>
<evidence type="ECO:0000313" key="8">
    <source>
        <dbReference type="EMBL" id="TRY60958.1"/>
    </source>
</evidence>
<name>A0A553N6A4_TIGCA</name>
<dbReference type="GO" id="GO:0005634">
    <property type="term" value="C:nucleus"/>
    <property type="evidence" value="ECO:0007669"/>
    <property type="project" value="UniProtKB-SubCell"/>
</dbReference>
<dbReference type="Gene3D" id="1.25.10.10">
    <property type="entry name" value="Leucine-rich Repeat Variant"/>
    <property type="match status" value="2"/>
</dbReference>
<dbReference type="EMBL" id="VCGU01000459">
    <property type="protein sequence ID" value="TRY60958.1"/>
    <property type="molecule type" value="Genomic_DNA"/>
</dbReference>
<dbReference type="InterPro" id="IPR016024">
    <property type="entry name" value="ARM-type_fold"/>
</dbReference>
<dbReference type="InterPro" id="IPR011989">
    <property type="entry name" value="ARM-like"/>
</dbReference>
<evidence type="ECO:0000256" key="5">
    <source>
        <dbReference type="ARBA" id="ARBA00022737"/>
    </source>
</evidence>
<dbReference type="GO" id="GO:0005737">
    <property type="term" value="C:cytoplasm"/>
    <property type="evidence" value="ECO:0007669"/>
    <property type="project" value="UniProtKB-SubCell"/>
</dbReference>
<comment type="subcellular location">
    <subcellularLocation>
        <location evidence="2">Cytoplasm</location>
    </subcellularLocation>
    <subcellularLocation>
        <location evidence="1">Nucleus</location>
    </subcellularLocation>
</comment>
<keyword evidence="6" id="KW-0539">Nucleus</keyword>
<keyword evidence="5" id="KW-0677">Repeat</keyword>
<feature type="compositionally biased region" description="Polar residues" evidence="7">
    <location>
        <begin position="24"/>
        <end position="33"/>
    </location>
</feature>
<evidence type="ECO:0000313" key="9">
    <source>
        <dbReference type="Proteomes" id="UP000318571"/>
    </source>
</evidence>
<organism evidence="8 9">
    <name type="scientific">Tigriopus californicus</name>
    <name type="common">Marine copepod</name>
    <dbReference type="NCBI Taxonomy" id="6832"/>
    <lineage>
        <taxon>Eukaryota</taxon>
        <taxon>Metazoa</taxon>
        <taxon>Ecdysozoa</taxon>
        <taxon>Arthropoda</taxon>
        <taxon>Crustacea</taxon>
        <taxon>Multicrustacea</taxon>
        <taxon>Hexanauplia</taxon>
        <taxon>Copepoda</taxon>
        <taxon>Harpacticoida</taxon>
        <taxon>Harpacticidae</taxon>
        <taxon>Tigriopus</taxon>
    </lineage>
</organism>
<dbReference type="STRING" id="6832.A0A553N6A4"/>
<dbReference type="PANTHER" id="PTHR15651">
    <property type="entry name" value="ARMADILLO REPEAT-CONTAINING PROTEIN 8"/>
    <property type="match status" value="1"/>
</dbReference>
<gene>
    <name evidence="8" type="ORF">TCAL_01810</name>
</gene>
<dbReference type="OMA" id="KGTDQHV"/>
<evidence type="ECO:0000256" key="1">
    <source>
        <dbReference type="ARBA" id="ARBA00004123"/>
    </source>
</evidence>
<evidence type="ECO:0000256" key="7">
    <source>
        <dbReference type="SAM" id="MobiDB-lite"/>
    </source>
</evidence>
<evidence type="ECO:0000256" key="4">
    <source>
        <dbReference type="ARBA" id="ARBA00022490"/>
    </source>
</evidence>
<dbReference type="InterPro" id="IPR038739">
    <property type="entry name" value="ARMC8/Vid28"/>
</dbReference>
<feature type="compositionally biased region" description="Low complexity" evidence="7">
    <location>
        <begin position="45"/>
        <end position="57"/>
    </location>
</feature>
<keyword evidence="4" id="KW-0963">Cytoplasm</keyword>
<dbReference type="Proteomes" id="UP000318571">
    <property type="component" value="Chromosome 8"/>
</dbReference>
<evidence type="ECO:0000256" key="2">
    <source>
        <dbReference type="ARBA" id="ARBA00004496"/>
    </source>
</evidence>
<evidence type="ECO:0000256" key="3">
    <source>
        <dbReference type="ARBA" id="ARBA00013746"/>
    </source>
</evidence>
<evidence type="ECO:0000256" key="6">
    <source>
        <dbReference type="ARBA" id="ARBA00023242"/>
    </source>
</evidence>
<reference evidence="8 9" key="1">
    <citation type="journal article" date="2018" name="Nat. Ecol. Evol.">
        <title>Genomic signatures of mitonuclear coevolution across populations of Tigriopus californicus.</title>
        <authorList>
            <person name="Barreto F.S."/>
            <person name="Watson E.T."/>
            <person name="Lima T.G."/>
            <person name="Willett C.S."/>
            <person name="Edmands S."/>
            <person name="Li W."/>
            <person name="Burton R.S."/>
        </authorList>
    </citation>
    <scope>NUCLEOTIDE SEQUENCE [LARGE SCALE GENOMIC DNA]</scope>
    <source>
        <strain evidence="8 9">San Diego</strain>
    </source>
</reference>
<accession>A0A553N6A4</accession>
<proteinExistence type="predicted"/>
<dbReference type="SUPFAM" id="SSF48371">
    <property type="entry name" value="ARM repeat"/>
    <property type="match status" value="1"/>
</dbReference>
<dbReference type="AlphaFoldDB" id="A0A553N6A4"/>
<dbReference type="GO" id="GO:0034657">
    <property type="term" value="C:GID complex"/>
    <property type="evidence" value="ECO:0007669"/>
    <property type="project" value="TreeGrafter"/>
</dbReference>
<keyword evidence="9" id="KW-1185">Reference proteome</keyword>